<proteinExistence type="predicted"/>
<comment type="caution">
    <text evidence="3">The sequence shown here is derived from an EMBL/GenBank/DDBJ whole genome shotgun (WGS) entry which is preliminary data.</text>
</comment>
<dbReference type="RefSeq" id="WP_111727950.1">
    <property type="nucleotide sequence ID" value="NZ_QHKO01000001.1"/>
</dbReference>
<keyword evidence="3" id="KW-0645">Protease</keyword>
<keyword evidence="3" id="KW-0378">Hydrolase</keyword>
<dbReference type="GO" id="GO:0008237">
    <property type="term" value="F:metallopeptidase activity"/>
    <property type="evidence" value="ECO:0007669"/>
    <property type="project" value="UniProtKB-KW"/>
</dbReference>
<feature type="transmembrane region" description="Helical" evidence="1">
    <location>
        <begin position="12"/>
        <end position="33"/>
    </location>
</feature>
<protein>
    <submittedName>
        <fullName evidence="3">CPBP family intramembrane metalloprotease domain-containing protein</fullName>
    </submittedName>
</protein>
<dbReference type="Pfam" id="PF02517">
    <property type="entry name" value="Rce1-like"/>
    <property type="match status" value="1"/>
</dbReference>
<sequence>MVEQGKARSVLGRYLALTFVACWGWAGAFYLAGIEYGGMMTYAIALPYMLFPAIAAIVVDRRDGRAVRESLWLKFGVNRWWLVAWFLPVVLAFAALFGALLLPGVGFDVGMGGILESLRQMLGPQEYAEAKAVLERFPPLIFFVIQLVQGVVVGATFNAFFALGEEAGWRGLMLRELAGRGFWTSALIIGAVWGVWHAPLILQGHNYPEHPVLGVGLMTLWCVLLSPLFSWATLKSGSVIAAAVMHGTLNATAAFSFLYLDHTIPLVTGLHGLVGVGVLVVANVLLWALARPTLEAGDWEKLRGGRRAESEGA</sequence>
<dbReference type="Proteomes" id="UP000249169">
    <property type="component" value="Unassembled WGS sequence"/>
</dbReference>
<evidence type="ECO:0000313" key="3">
    <source>
        <dbReference type="EMBL" id="RAL24778.1"/>
    </source>
</evidence>
<dbReference type="GO" id="GO:0004175">
    <property type="term" value="F:endopeptidase activity"/>
    <property type="evidence" value="ECO:0007669"/>
    <property type="project" value="UniProtKB-ARBA"/>
</dbReference>
<keyword evidence="1" id="KW-1133">Transmembrane helix</keyword>
<dbReference type="InterPro" id="IPR003675">
    <property type="entry name" value="Rce1/LyrA-like_dom"/>
</dbReference>
<dbReference type="OrthoDB" id="3693644at2"/>
<keyword evidence="4" id="KW-1185">Reference proteome</keyword>
<feature type="transmembrane region" description="Helical" evidence="1">
    <location>
        <begin position="80"/>
        <end position="102"/>
    </location>
</feature>
<keyword evidence="3" id="KW-0482">Metalloprotease</keyword>
<dbReference type="GO" id="GO:0006508">
    <property type="term" value="P:proteolysis"/>
    <property type="evidence" value="ECO:0007669"/>
    <property type="project" value="UniProtKB-KW"/>
</dbReference>
<feature type="transmembrane region" description="Helical" evidence="1">
    <location>
        <begin position="212"/>
        <end position="232"/>
    </location>
</feature>
<reference evidence="3 4" key="1">
    <citation type="submission" date="2018-05" db="EMBL/GenBank/DDBJ databases">
        <title>Lujinxingia marina gen. nov. sp. nov., a new facultative anaerobic member of the class Deltaproteobacteria, and proposal of Lujinxingaceae fam. nov.</title>
        <authorList>
            <person name="Li C.-M."/>
        </authorList>
    </citation>
    <scope>NUCLEOTIDE SEQUENCE [LARGE SCALE GENOMIC DNA]</scope>
    <source>
        <strain evidence="3 4">B210</strain>
    </source>
</reference>
<keyword evidence="1" id="KW-0472">Membrane</keyword>
<feature type="domain" description="CAAX prenyl protease 2/Lysostaphin resistance protein A-like" evidence="2">
    <location>
        <begin position="153"/>
        <end position="251"/>
    </location>
</feature>
<organism evidence="3 4">
    <name type="scientific">Lujinxingia litoralis</name>
    <dbReference type="NCBI Taxonomy" id="2211119"/>
    <lineage>
        <taxon>Bacteria</taxon>
        <taxon>Deltaproteobacteria</taxon>
        <taxon>Bradymonadales</taxon>
        <taxon>Lujinxingiaceae</taxon>
        <taxon>Lujinxingia</taxon>
    </lineage>
</organism>
<dbReference type="GO" id="GO:0080120">
    <property type="term" value="P:CAAX-box protein maturation"/>
    <property type="evidence" value="ECO:0007669"/>
    <property type="project" value="UniProtKB-ARBA"/>
</dbReference>
<evidence type="ECO:0000256" key="1">
    <source>
        <dbReference type="SAM" id="Phobius"/>
    </source>
</evidence>
<feature type="transmembrane region" description="Helical" evidence="1">
    <location>
        <begin position="239"/>
        <end position="260"/>
    </location>
</feature>
<feature type="transmembrane region" description="Helical" evidence="1">
    <location>
        <begin position="266"/>
        <end position="289"/>
    </location>
</feature>
<feature type="transmembrane region" description="Helical" evidence="1">
    <location>
        <begin position="182"/>
        <end position="200"/>
    </location>
</feature>
<accession>A0A328CA07</accession>
<evidence type="ECO:0000259" key="2">
    <source>
        <dbReference type="Pfam" id="PF02517"/>
    </source>
</evidence>
<dbReference type="InterPro" id="IPR042150">
    <property type="entry name" value="MmRce1-like"/>
</dbReference>
<keyword evidence="1" id="KW-0812">Transmembrane</keyword>
<dbReference type="AlphaFoldDB" id="A0A328CA07"/>
<evidence type="ECO:0000313" key="4">
    <source>
        <dbReference type="Proteomes" id="UP000249169"/>
    </source>
</evidence>
<gene>
    <name evidence="3" type="ORF">DL240_00785</name>
</gene>
<feature type="transmembrane region" description="Helical" evidence="1">
    <location>
        <begin position="39"/>
        <end position="59"/>
    </location>
</feature>
<dbReference type="PANTHER" id="PTHR35797:SF1">
    <property type="entry name" value="PROTEASE"/>
    <property type="match status" value="1"/>
</dbReference>
<name>A0A328CA07_9DELT</name>
<feature type="transmembrane region" description="Helical" evidence="1">
    <location>
        <begin position="140"/>
        <end position="161"/>
    </location>
</feature>
<dbReference type="EMBL" id="QHKO01000001">
    <property type="protein sequence ID" value="RAL24778.1"/>
    <property type="molecule type" value="Genomic_DNA"/>
</dbReference>
<dbReference type="PANTHER" id="PTHR35797">
    <property type="entry name" value="PROTEASE-RELATED"/>
    <property type="match status" value="1"/>
</dbReference>